<feature type="transmembrane region" description="Helical" evidence="6">
    <location>
        <begin position="134"/>
        <end position="153"/>
    </location>
</feature>
<organism evidence="8 9">
    <name type="scientific">Pseudohalocynthiibacter aestuariivivens</name>
    <dbReference type="NCBI Taxonomy" id="1591409"/>
    <lineage>
        <taxon>Bacteria</taxon>
        <taxon>Pseudomonadati</taxon>
        <taxon>Pseudomonadota</taxon>
        <taxon>Alphaproteobacteria</taxon>
        <taxon>Rhodobacterales</taxon>
        <taxon>Paracoccaceae</taxon>
        <taxon>Pseudohalocynthiibacter</taxon>
    </lineage>
</organism>
<feature type="transmembrane region" description="Helical" evidence="6">
    <location>
        <begin position="256"/>
        <end position="277"/>
    </location>
</feature>
<accession>A0ABV5JD53</accession>
<feature type="transmembrane region" description="Helical" evidence="6">
    <location>
        <begin position="41"/>
        <end position="63"/>
    </location>
</feature>
<keyword evidence="4 6" id="KW-1133">Transmembrane helix</keyword>
<dbReference type="InterPro" id="IPR000620">
    <property type="entry name" value="EamA_dom"/>
</dbReference>
<dbReference type="SUPFAM" id="SSF103481">
    <property type="entry name" value="Multidrug resistance efflux transporter EmrE"/>
    <property type="match status" value="2"/>
</dbReference>
<dbReference type="InterPro" id="IPR037185">
    <property type="entry name" value="EmrE-like"/>
</dbReference>
<reference evidence="8 9" key="1">
    <citation type="submission" date="2024-09" db="EMBL/GenBank/DDBJ databases">
        <authorList>
            <person name="Sun Q."/>
            <person name="Mori K."/>
        </authorList>
    </citation>
    <scope>NUCLEOTIDE SEQUENCE [LARGE SCALE GENOMIC DNA]</scope>
    <source>
        <strain evidence="8 9">CECT 8726</strain>
    </source>
</reference>
<evidence type="ECO:0000256" key="4">
    <source>
        <dbReference type="ARBA" id="ARBA00022989"/>
    </source>
</evidence>
<comment type="similarity">
    <text evidence="2">Belongs to the EamA transporter family.</text>
</comment>
<proteinExistence type="inferred from homology"/>
<dbReference type="RefSeq" id="WP_213891203.1">
    <property type="nucleotide sequence ID" value="NZ_JAGFNU010000021.1"/>
</dbReference>
<comment type="subcellular location">
    <subcellularLocation>
        <location evidence="1">Membrane</location>
        <topology evidence="1">Multi-pass membrane protein</topology>
    </subcellularLocation>
</comment>
<evidence type="ECO:0000256" key="1">
    <source>
        <dbReference type="ARBA" id="ARBA00004141"/>
    </source>
</evidence>
<evidence type="ECO:0000256" key="6">
    <source>
        <dbReference type="SAM" id="Phobius"/>
    </source>
</evidence>
<feature type="transmembrane region" description="Helical" evidence="6">
    <location>
        <begin position="75"/>
        <end position="96"/>
    </location>
</feature>
<feature type="transmembrane region" description="Helical" evidence="6">
    <location>
        <begin position="102"/>
        <end position="127"/>
    </location>
</feature>
<gene>
    <name evidence="8" type="ORF">ACFFUT_04515</name>
</gene>
<dbReference type="EMBL" id="JBHMEA010000011">
    <property type="protein sequence ID" value="MFB9231050.1"/>
    <property type="molecule type" value="Genomic_DNA"/>
</dbReference>
<dbReference type="Pfam" id="PF00892">
    <property type="entry name" value="EamA"/>
    <property type="match status" value="2"/>
</dbReference>
<feature type="transmembrane region" description="Helical" evidence="6">
    <location>
        <begin position="165"/>
        <end position="187"/>
    </location>
</feature>
<evidence type="ECO:0000313" key="8">
    <source>
        <dbReference type="EMBL" id="MFB9231050.1"/>
    </source>
</evidence>
<name>A0ABV5JD53_9RHOB</name>
<sequence>MNVPAQTSPSLKNWILLITIGLIWGTSFMMMSVALRGFGPVSIAASRVTPAAILLVSFALLSGKGLPPLRGPNAGWVWAAALCMGFFSNAFPFFLLSWGQQYVASGFAGVTMAAVPLLILPLAHFLVPGERLSWLKGAGFTLGFIGVLMLIGLNAFKSLGVDNEATARLACFGAAGCYAIGSIITRLCPPVSKIALAAATMLMASLISLPMALWLEGLPEAMPLIPTLSILVLGIFPTAVAQLILVVIVRESGPSFMSLVNYQVPIWSLIFGALILGEHLPTQFFAALALILFGMALSQWKVLRVLFRPAP</sequence>
<feature type="transmembrane region" description="Helical" evidence="6">
    <location>
        <begin position="283"/>
        <end position="303"/>
    </location>
</feature>
<evidence type="ECO:0000313" key="9">
    <source>
        <dbReference type="Proteomes" id="UP001589683"/>
    </source>
</evidence>
<evidence type="ECO:0000259" key="7">
    <source>
        <dbReference type="Pfam" id="PF00892"/>
    </source>
</evidence>
<evidence type="ECO:0000256" key="2">
    <source>
        <dbReference type="ARBA" id="ARBA00007362"/>
    </source>
</evidence>
<feature type="transmembrane region" description="Helical" evidence="6">
    <location>
        <begin position="227"/>
        <end position="249"/>
    </location>
</feature>
<evidence type="ECO:0000256" key="3">
    <source>
        <dbReference type="ARBA" id="ARBA00022692"/>
    </source>
</evidence>
<dbReference type="InterPro" id="IPR050638">
    <property type="entry name" value="AA-Vitamin_Transporters"/>
</dbReference>
<keyword evidence="5 6" id="KW-0472">Membrane</keyword>
<feature type="transmembrane region" description="Helical" evidence="6">
    <location>
        <begin position="194"/>
        <end position="215"/>
    </location>
</feature>
<dbReference type="Proteomes" id="UP001589683">
    <property type="component" value="Unassembled WGS sequence"/>
</dbReference>
<feature type="transmembrane region" description="Helical" evidence="6">
    <location>
        <begin position="14"/>
        <end position="35"/>
    </location>
</feature>
<dbReference type="PANTHER" id="PTHR32322">
    <property type="entry name" value="INNER MEMBRANE TRANSPORTER"/>
    <property type="match status" value="1"/>
</dbReference>
<comment type="caution">
    <text evidence="8">The sequence shown here is derived from an EMBL/GenBank/DDBJ whole genome shotgun (WGS) entry which is preliminary data.</text>
</comment>
<keyword evidence="9" id="KW-1185">Reference proteome</keyword>
<keyword evidence="3 6" id="KW-0812">Transmembrane</keyword>
<feature type="domain" description="EamA" evidence="7">
    <location>
        <begin position="169"/>
        <end position="297"/>
    </location>
</feature>
<evidence type="ECO:0000256" key="5">
    <source>
        <dbReference type="ARBA" id="ARBA00023136"/>
    </source>
</evidence>
<feature type="domain" description="EamA" evidence="7">
    <location>
        <begin position="15"/>
        <end position="151"/>
    </location>
</feature>
<protein>
    <submittedName>
        <fullName evidence="8">DMT family transporter</fullName>
    </submittedName>
</protein>
<dbReference type="PANTHER" id="PTHR32322:SF2">
    <property type="entry name" value="EAMA DOMAIN-CONTAINING PROTEIN"/>
    <property type="match status" value="1"/>
</dbReference>